<organism evidence="1 2">
    <name type="scientific">Euhalothece natronophila Z-M001</name>
    <dbReference type="NCBI Taxonomy" id="522448"/>
    <lineage>
        <taxon>Bacteria</taxon>
        <taxon>Bacillati</taxon>
        <taxon>Cyanobacteriota</taxon>
        <taxon>Cyanophyceae</taxon>
        <taxon>Oscillatoriophycideae</taxon>
        <taxon>Chroococcales</taxon>
        <taxon>Halothecacae</taxon>
        <taxon>Halothece cluster</taxon>
        <taxon>Euhalothece</taxon>
    </lineage>
</organism>
<evidence type="ECO:0000313" key="2">
    <source>
        <dbReference type="Proteomes" id="UP000318453"/>
    </source>
</evidence>
<keyword evidence="1" id="KW-0238">DNA-binding</keyword>
<name>A0A5B8NQ51_9CHRO</name>
<keyword evidence="2" id="KW-1185">Reference proteome</keyword>
<sequence length="102" mass="11206">MAGCDPSIEVNSIAQLSTQTDRLEQSVLVEGVVRDRAPFLNNGAYQLQDESGTIWILTNNPLPDSGEAVTIEGKIKVKSIVLNNQEDQEVYLEEETLNSSNN</sequence>
<proteinExistence type="predicted"/>
<accession>A0A5B8NQ51</accession>
<dbReference type="GO" id="GO:0003677">
    <property type="term" value="F:DNA binding"/>
    <property type="evidence" value="ECO:0007669"/>
    <property type="project" value="UniProtKB-KW"/>
</dbReference>
<dbReference type="Proteomes" id="UP000318453">
    <property type="component" value="Chromosome"/>
</dbReference>
<dbReference type="InterPro" id="IPR036700">
    <property type="entry name" value="BOBF_sf"/>
</dbReference>
<dbReference type="AlphaFoldDB" id="A0A5B8NQ51"/>
<reference evidence="1" key="1">
    <citation type="submission" date="2019-08" db="EMBL/GenBank/DDBJ databases">
        <title>Carotenoids and Carotenoid Binding Proteins in the Halophilic Cyanobacterium Euhalothece sp. ZM00.</title>
        <authorList>
            <person name="Cho S.M."/>
            <person name="Song J.Y."/>
            <person name="Park Y.-I."/>
        </authorList>
    </citation>
    <scope>NUCLEOTIDE SEQUENCE [LARGE SCALE GENOMIC DNA]</scope>
    <source>
        <strain evidence="1">Z-M001</strain>
    </source>
</reference>
<dbReference type="EMBL" id="CP042326">
    <property type="protein sequence ID" value="QDZ41453.1"/>
    <property type="molecule type" value="Genomic_DNA"/>
</dbReference>
<protein>
    <submittedName>
        <fullName evidence="1">DNA-binding protein</fullName>
    </submittedName>
</protein>
<dbReference type="OrthoDB" id="495371at2"/>
<dbReference type="SUPFAM" id="SSF101756">
    <property type="entry name" value="Hypothetical protein YgiW"/>
    <property type="match status" value="1"/>
</dbReference>
<dbReference type="KEGG" id="enn:FRE64_04890"/>
<evidence type="ECO:0000313" key="1">
    <source>
        <dbReference type="EMBL" id="QDZ41453.1"/>
    </source>
</evidence>
<gene>
    <name evidence="1" type="ORF">FRE64_04890</name>
</gene>